<comment type="catalytic activity">
    <reaction evidence="8">
        <text>DNA(n) + a 2'-deoxyribonucleoside 5'-triphosphate = DNA(n+1) + diphosphate</text>
        <dbReference type="Rhea" id="RHEA:22508"/>
        <dbReference type="Rhea" id="RHEA-COMP:17339"/>
        <dbReference type="Rhea" id="RHEA-COMP:17340"/>
        <dbReference type="ChEBI" id="CHEBI:33019"/>
        <dbReference type="ChEBI" id="CHEBI:61560"/>
        <dbReference type="ChEBI" id="CHEBI:173112"/>
        <dbReference type="EC" id="2.7.7.7"/>
    </reaction>
    <physiologicalReaction direction="left-to-right" evidence="8">
        <dbReference type="Rhea" id="RHEA:22509"/>
    </physiologicalReaction>
</comment>
<evidence type="ECO:0000313" key="11">
    <source>
        <dbReference type="Proteomes" id="UP000694428"/>
    </source>
</evidence>
<keyword evidence="11" id="KW-1185">Reference proteome</keyword>
<keyword evidence="4" id="KW-0239">DNA-directed DNA polymerase</keyword>
<dbReference type="GO" id="GO:0005759">
    <property type="term" value="C:mitochondrial matrix"/>
    <property type="evidence" value="ECO:0007669"/>
    <property type="project" value="TreeGrafter"/>
</dbReference>
<dbReference type="GO" id="GO:0009411">
    <property type="term" value="P:response to UV"/>
    <property type="evidence" value="ECO:0007669"/>
    <property type="project" value="TreeGrafter"/>
</dbReference>
<dbReference type="AlphaFoldDB" id="A0A8C9FG62"/>
<dbReference type="GO" id="GO:0031297">
    <property type="term" value="P:replication fork processing"/>
    <property type="evidence" value="ECO:0007669"/>
    <property type="project" value="TreeGrafter"/>
</dbReference>
<dbReference type="Ensembl" id="ENSPSTT00000015180.1">
    <property type="protein sequence ID" value="ENSPSTP00000014464.1"/>
    <property type="gene ID" value="ENSPSTG00000010241.1"/>
</dbReference>
<dbReference type="GO" id="GO:0005634">
    <property type="term" value="C:nucleus"/>
    <property type="evidence" value="ECO:0007669"/>
    <property type="project" value="TreeGrafter"/>
</dbReference>
<dbReference type="GO" id="GO:0003682">
    <property type="term" value="F:chromatin binding"/>
    <property type="evidence" value="ECO:0007669"/>
    <property type="project" value="TreeGrafter"/>
</dbReference>
<evidence type="ECO:0000256" key="2">
    <source>
        <dbReference type="ARBA" id="ARBA00012417"/>
    </source>
</evidence>
<dbReference type="GO" id="GO:0042276">
    <property type="term" value="P:error-prone translesion synthesis"/>
    <property type="evidence" value="ECO:0007669"/>
    <property type="project" value="InterPro"/>
</dbReference>
<feature type="compositionally biased region" description="Polar residues" evidence="9">
    <location>
        <begin position="117"/>
        <end position="147"/>
    </location>
</feature>
<keyword evidence="4" id="KW-0808">Transferase</keyword>
<keyword evidence="3" id="KW-0240">DNA-directed RNA polymerase</keyword>
<protein>
    <recommendedName>
        <fullName evidence="5">DNA-directed primase/polymerase protein</fullName>
        <ecNumber evidence="7">2.7.7.102</ecNumber>
        <ecNumber evidence="2">2.7.7.7</ecNumber>
    </recommendedName>
</protein>
<dbReference type="EC" id="2.7.7.102" evidence="7"/>
<evidence type="ECO:0000313" key="10">
    <source>
        <dbReference type="Ensembl" id="ENSPSTP00000014464.1"/>
    </source>
</evidence>
<evidence type="ECO:0000256" key="6">
    <source>
        <dbReference type="ARBA" id="ARBA00044677"/>
    </source>
</evidence>
<evidence type="ECO:0000256" key="8">
    <source>
        <dbReference type="ARBA" id="ARBA00047303"/>
    </source>
</evidence>
<dbReference type="PANTHER" id="PTHR31399">
    <property type="entry name" value="DNA-DIRECTED PRIMASE / POLYMERASE PROTEIN"/>
    <property type="match status" value="1"/>
</dbReference>
<dbReference type="InterPro" id="IPR044917">
    <property type="entry name" value="PRIMPOL"/>
</dbReference>
<dbReference type="EC" id="2.7.7.7" evidence="2"/>
<reference evidence="10" key="1">
    <citation type="submission" date="2025-08" db="UniProtKB">
        <authorList>
            <consortium name="Ensembl"/>
        </authorList>
    </citation>
    <scope>IDENTIFICATION</scope>
</reference>
<dbReference type="Proteomes" id="UP000694428">
    <property type="component" value="Unplaced"/>
</dbReference>
<dbReference type="Pfam" id="PF03121">
    <property type="entry name" value="Herpes_UL52"/>
    <property type="match status" value="1"/>
</dbReference>
<accession>A0A8C9FG62</accession>
<sequence length="198" mass="22600">MEGYQDSPYPEIDSFVRSLINKDGVQGGIRQWNYFSGEEILVYDISGYRWCENIGRAHRSNNIMILVDLKKEVWYQKCHDPVCREKNFKSRSLPLPPRICLSSLFIEEEDYMVTENTEVTSHSNPADLSESSASLEKNTSQDTQWDSASDDAYLVESAEDVELAEAADDSLGYDTEEIPDEVLLAMSWKQDTCNKDDS</sequence>
<evidence type="ECO:0000256" key="1">
    <source>
        <dbReference type="ARBA" id="ARBA00009762"/>
    </source>
</evidence>
<comment type="catalytic activity">
    <reaction evidence="6">
        <text>ssDNA + n NTP = ssDNA/pppN(pN)n-1 hybrid + (n-1) diphosphate.</text>
        <dbReference type="EC" id="2.7.7.102"/>
    </reaction>
</comment>
<evidence type="ECO:0000256" key="3">
    <source>
        <dbReference type="ARBA" id="ARBA00022478"/>
    </source>
</evidence>
<evidence type="ECO:0000256" key="4">
    <source>
        <dbReference type="ARBA" id="ARBA00022932"/>
    </source>
</evidence>
<name>A0A8C9FG62_PAVCR</name>
<evidence type="ECO:0000256" key="5">
    <source>
        <dbReference type="ARBA" id="ARBA00026139"/>
    </source>
</evidence>
<reference evidence="10" key="2">
    <citation type="submission" date="2025-09" db="UniProtKB">
        <authorList>
            <consortium name="Ensembl"/>
        </authorList>
    </citation>
    <scope>IDENTIFICATION</scope>
</reference>
<dbReference type="PANTHER" id="PTHR31399:SF0">
    <property type="entry name" value="DNA-DIRECTED PRIMASE_POLYMERASE PROTEIN"/>
    <property type="match status" value="1"/>
</dbReference>
<feature type="region of interest" description="Disordered" evidence="9">
    <location>
        <begin position="117"/>
        <end position="151"/>
    </location>
</feature>
<dbReference type="GO" id="GO:0006264">
    <property type="term" value="P:mitochondrial DNA replication"/>
    <property type="evidence" value="ECO:0007669"/>
    <property type="project" value="TreeGrafter"/>
</dbReference>
<dbReference type="CDD" id="cd22256">
    <property type="entry name" value="PrimPol_RBD"/>
    <property type="match status" value="1"/>
</dbReference>
<keyword evidence="3" id="KW-0804">Transcription</keyword>
<evidence type="ECO:0000256" key="7">
    <source>
        <dbReference type="ARBA" id="ARBA00044768"/>
    </source>
</evidence>
<evidence type="ECO:0000256" key="9">
    <source>
        <dbReference type="SAM" id="MobiDB-lite"/>
    </source>
</evidence>
<organism evidence="10 11">
    <name type="scientific">Pavo cristatus</name>
    <name type="common">Indian peafowl</name>
    <name type="synonym">Blue peafowl</name>
    <dbReference type="NCBI Taxonomy" id="9049"/>
    <lineage>
        <taxon>Eukaryota</taxon>
        <taxon>Metazoa</taxon>
        <taxon>Chordata</taxon>
        <taxon>Craniata</taxon>
        <taxon>Vertebrata</taxon>
        <taxon>Euteleostomi</taxon>
        <taxon>Archelosauria</taxon>
        <taxon>Archosauria</taxon>
        <taxon>Dinosauria</taxon>
        <taxon>Saurischia</taxon>
        <taxon>Theropoda</taxon>
        <taxon>Coelurosauria</taxon>
        <taxon>Aves</taxon>
        <taxon>Neognathae</taxon>
        <taxon>Galloanserae</taxon>
        <taxon>Galliformes</taxon>
        <taxon>Phasianidae</taxon>
        <taxon>Phasianinae</taxon>
        <taxon>Pavo</taxon>
    </lineage>
</organism>
<keyword evidence="4" id="KW-0548">Nucleotidyltransferase</keyword>
<dbReference type="GO" id="GO:0000428">
    <property type="term" value="C:DNA-directed RNA polymerase complex"/>
    <property type="evidence" value="ECO:0007669"/>
    <property type="project" value="UniProtKB-KW"/>
</dbReference>
<proteinExistence type="inferred from homology"/>
<comment type="similarity">
    <text evidence="1">Belongs to the eukaryotic-type primase small subunit family.</text>
</comment>
<dbReference type="GO" id="GO:0003887">
    <property type="term" value="F:DNA-directed DNA polymerase activity"/>
    <property type="evidence" value="ECO:0007669"/>
    <property type="project" value="UniProtKB-KW"/>
</dbReference>